<feature type="domain" description="Conserved oligomeric Golgi complex subunit 3 C-terminal" evidence="11">
    <location>
        <begin position="372"/>
        <end position="723"/>
    </location>
</feature>
<keyword evidence="13" id="KW-1185">Reference proteome</keyword>
<gene>
    <name evidence="12" type="primary">COG3</name>
    <name evidence="12" type="ORF">AWJ20_4480</name>
</gene>
<dbReference type="KEGG" id="slb:AWJ20_4480"/>
<dbReference type="GO" id="GO:0017119">
    <property type="term" value="C:Golgi transport complex"/>
    <property type="evidence" value="ECO:0007669"/>
    <property type="project" value="TreeGrafter"/>
</dbReference>
<evidence type="ECO:0000256" key="9">
    <source>
        <dbReference type="SAM" id="MobiDB-lite"/>
    </source>
</evidence>
<dbReference type="InterPro" id="IPR048320">
    <property type="entry name" value="COG3_N"/>
</dbReference>
<keyword evidence="6" id="KW-0333">Golgi apparatus</keyword>
<evidence type="ECO:0000256" key="6">
    <source>
        <dbReference type="ARBA" id="ARBA00023034"/>
    </source>
</evidence>
<dbReference type="GO" id="GO:0005801">
    <property type="term" value="C:cis-Golgi network"/>
    <property type="evidence" value="ECO:0007669"/>
    <property type="project" value="InterPro"/>
</dbReference>
<keyword evidence="4" id="KW-0813">Transport</keyword>
<dbReference type="GeneID" id="30036617"/>
<feature type="region of interest" description="Disordered" evidence="9">
    <location>
        <begin position="1"/>
        <end position="106"/>
    </location>
</feature>
<dbReference type="EMBL" id="CP014500">
    <property type="protein sequence ID" value="ANB11659.1"/>
    <property type="molecule type" value="Genomic_DNA"/>
</dbReference>
<evidence type="ECO:0000256" key="3">
    <source>
        <dbReference type="ARBA" id="ARBA00020976"/>
    </source>
</evidence>
<dbReference type="GO" id="GO:0006891">
    <property type="term" value="P:intra-Golgi vesicle-mediated transport"/>
    <property type="evidence" value="ECO:0007669"/>
    <property type="project" value="TreeGrafter"/>
</dbReference>
<evidence type="ECO:0000259" key="11">
    <source>
        <dbReference type="Pfam" id="PF20671"/>
    </source>
</evidence>
<dbReference type="AlphaFoldDB" id="A0A167CGJ2"/>
<dbReference type="PANTHER" id="PTHR13302:SF8">
    <property type="entry name" value="CONSERVED OLIGOMERIC GOLGI COMPLEX SUBUNIT 3"/>
    <property type="match status" value="1"/>
</dbReference>
<evidence type="ECO:0000313" key="13">
    <source>
        <dbReference type="Proteomes" id="UP000189580"/>
    </source>
</evidence>
<dbReference type="GO" id="GO:0007030">
    <property type="term" value="P:Golgi organization"/>
    <property type="evidence" value="ECO:0007669"/>
    <property type="project" value="TreeGrafter"/>
</dbReference>
<dbReference type="GO" id="GO:0000139">
    <property type="term" value="C:Golgi membrane"/>
    <property type="evidence" value="ECO:0007669"/>
    <property type="project" value="UniProtKB-SubCell"/>
</dbReference>
<dbReference type="Pfam" id="PF04136">
    <property type="entry name" value="COG3_N"/>
    <property type="match status" value="1"/>
</dbReference>
<proteinExistence type="inferred from homology"/>
<feature type="domain" description="Conserved oligomeric Golgi complex subunit 3 N-terminal" evidence="10">
    <location>
        <begin position="211"/>
        <end position="350"/>
    </location>
</feature>
<dbReference type="InterPro" id="IPR048685">
    <property type="entry name" value="COG3_C"/>
</dbReference>
<sequence>MYDDWAYRTETRAQPESKVVRSDAGSSVTPLTSSSSSLKVGTGNRPRARSLLQSVAHEGDDRKNHRQKENGMVNGIGHDKGMVPSRASVKPRRAQSQIRTSKQTTLQSRSIQRLNKNKAYTVSTPDSGNHSHLYLDYPFTEFELLHIDNLSHFLDSDVDQYEFEVKEAVDNYINSSFDWRGIDSQFPSSTYSDELDSANLQSFLSFSQSSSLHSDSCSHLIDSCDSVISYLDELSRGFRQVRLETTEFEAACHSLVAEETHLVNLSHDVEANLEIFTTLEKAMRKLHSPGSDLPGRASFKPLLLDLDKGLEYFAKHPNILDADLYQMRYRQCMTRALTLAVEYVNNRLNNTARNIESKISSNKNLNPAAHAALIYATFESDASHLKDVANEVFIRSHNNKEYSALYDGCLYTYFGIRKKLLTPIINKNLEESSGTQPGTSSFVQISLSSLSFFQEDIYTQEVHLFDAFFTCSLDVFENWLIDLSEPLYDNLRKRIIREHNIDNLCELTSRLLSYKEEDEQHMEQSALFAATTGGTEVKHQVRTSHLFQPVLEDVQSRLVFRVQTSVEQDIVKYLPKSSDITTLGGRRKQSATPATTEIVADTTATTVGNPETVPTPPTLSKEKEPRFDTDQILHDLYPPMRTAVSLLARIYQLVNSRVFDDLAHNIVHESLLSIKRSLPLAVARLGLIESNLFLVKNLLMLRSQVIEYEIDNVPAEIGVDFSGLQEVFWTIRQEGITFSSENLLNLARSSVPKVVNNMLDAKDELYAELRNAIHDLTQNSVTTVAQAIINQDDPGTALEDSRKLRQDAAVELPRIRGLIESYIVDQRTVDVLMDSIQDLVIQTYEAYHKVILSKTKNPEEIDGLMEVDGLVSWLGDIIGRLHANTIANHNSSVDTNSVISR</sequence>
<dbReference type="Proteomes" id="UP000189580">
    <property type="component" value="Chromosome c"/>
</dbReference>
<evidence type="ECO:0000256" key="2">
    <source>
        <dbReference type="ARBA" id="ARBA00009936"/>
    </source>
</evidence>
<reference evidence="12 13" key="1">
    <citation type="submission" date="2016-02" db="EMBL/GenBank/DDBJ databases">
        <title>Complete genome sequence and transcriptome regulation of the pentose utilising yeast Sugiyamaella lignohabitans.</title>
        <authorList>
            <person name="Bellasio M."/>
            <person name="Peymann A."/>
            <person name="Valli M."/>
            <person name="Sipitzky M."/>
            <person name="Graf A."/>
            <person name="Sauer M."/>
            <person name="Marx H."/>
            <person name="Mattanovich D."/>
        </authorList>
    </citation>
    <scope>NUCLEOTIDE SEQUENCE [LARGE SCALE GENOMIC DNA]</scope>
    <source>
        <strain evidence="12 13">CBS 10342</strain>
    </source>
</reference>
<dbReference type="InterPro" id="IPR007265">
    <property type="entry name" value="COG_su3"/>
</dbReference>
<dbReference type="RefSeq" id="XP_018734136.1">
    <property type="nucleotide sequence ID" value="XM_018881554.1"/>
</dbReference>
<accession>A0A167CGJ2</accession>
<feature type="compositionally biased region" description="Low complexity" evidence="9">
    <location>
        <begin position="25"/>
        <end position="43"/>
    </location>
</feature>
<name>A0A167CGJ2_9ASCO</name>
<protein>
    <recommendedName>
        <fullName evidence="3">Conserved oligomeric Golgi complex subunit 3</fullName>
    </recommendedName>
    <alternativeName>
        <fullName evidence="8">Component of oligomeric Golgi complex 3</fullName>
    </alternativeName>
</protein>
<evidence type="ECO:0000256" key="8">
    <source>
        <dbReference type="ARBA" id="ARBA00031339"/>
    </source>
</evidence>
<comment type="subcellular location">
    <subcellularLocation>
        <location evidence="1">Golgi apparatus membrane</location>
        <topology evidence="1">Peripheral membrane protein</topology>
    </subcellularLocation>
</comment>
<evidence type="ECO:0000256" key="7">
    <source>
        <dbReference type="ARBA" id="ARBA00023136"/>
    </source>
</evidence>
<comment type="similarity">
    <text evidence="2">Belongs to the COG3 family.</text>
</comment>
<dbReference type="Pfam" id="PF20671">
    <property type="entry name" value="COG3_C"/>
    <property type="match status" value="1"/>
</dbReference>
<evidence type="ECO:0000256" key="1">
    <source>
        <dbReference type="ARBA" id="ARBA00004395"/>
    </source>
</evidence>
<dbReference type="GO" id="GO:0006914">
    <property type="term" value="P:autophagy"/>
    <property type="evidence" value="ECO:0007669"/>
    <property type="project" value="TreeGrafter"/>
</dbReference>
<feature type="compositionally biased region" description="Basic and acidic residues" evidence="9">
    <location>
        <begin position="1"/>
        <end position="21"/>
    </location>
</feature>
<dbReference type="PANTHER" id="PTHR13302">
    <property type="entry name" value="CONSERVED OLIGOMERIC GOLGI COMPLEX COMPONENT 3"/>
    <property type="match status" value="1"/>
</dbReference>
<organism evidence="12 13">
    <name type="scientific">Sugiyamaella lignohabitans</name>
    <dbReference type="NCBI Taxonomy" id="796027"/>
    <lineage>
        <taxon>Eukaryota</taxon>
        <taxon>Fungi</taxon>
        <taxon>Dikarya</taxon>
        <taxon>Ascomycota</taxon>
        <taxon>Saccharomycotina</taxon>
        <taxon>Dipodascomycetes</taxon>
        <taxon>Dipodascales</taxon>
        <taxon>Trichomonascaceae</taxon>
        <taxon>Sugiyamaella</taxon>
    </lineage>
</organism>
<dbReference type="OrthoDB" id="296793at2759"/>
<feature type="compositionally biased region" description="Polar residues" evidence="9">
    <location>
        <begin position="94"/>
        <end position="106"/>
    </location>
</feature>
<keyword evidence="5" id="KW-0653">Protein transport</keyword>
<evidence type="ECO:0000313" key="12">
    <source>
        <dbReference type="EMBL" id="ANB11659.1"/>
    </source>
</evidence>
<feature type="compositionally biased region" description="Basic and acidic residues" evidence="9">
    <location>
        <begin position="57"/>
        <end position="69"/>
    </location>
</feature>
<evidence type="ECO:0000256" key="5">
    <source>
        <dbReference type="ARBA" id="ARBA00022927"/>
    </source>
</evidence>
<evidence type="ECO:0000256" key="4">
    <source>
        <dbReference type="ARBA" id="ARBA00022448"/>
    </source>
</evidence>
<evidence type="ECO:0000259" key="10">
    <source>
        <dbReference type="Pfam" id="PF04136"/>
    </source>
</evidence>
<keyword evidence="7" id="KW-0472">Membrane</keyword>
<dbReference type="GO" id="GO:0032258">
    <property type="term" value="P:cytoplasm to vacuole targeting by the Cvt pathway"/>
    <property type="evidence" value="ECO:0007669"/>
    <property type="project" value="TreeGrafter"/>
</dbReference>